<dbReference type="Pfam" id="PF13920">
    <property type="entry name" value="zf-C3HC4_3"/>
    <property type="match status" value="1"/>
</dbReference>
<organism evidence="7 8">
    <name type="scientific">Morella rubra</name>
    <name type="common">Chinese bayberry</name>
    <dbReference type="NCBI Taxonomy" id="262757"/>
    <lineage>
        <taxon>Eukaryota</taxon>
        <taxon>Viridiplantae</taxon>
        <taxon>Streptophyta</taxon>
        <taxon>Embryophyta</taxon>
        <taxon>Tracheophyta</taxon>
        <taxon>Spermatophyta</taxon>
        <taxon>Magnoliopsida</taxon>
        <taxon>eudicotyledons</taxon>
        <taxon>Gunneridae</taxon>
        <taxon>Pentapetalae</taxon>
        <taxon>rosids</taxon>
        <taxon>fabids</taxon>
        <taxon>Fagales</taxon>
        <taxon>Myricaceae</taxon>
        <taxon>Morella</taxon>
    </lineage>
</organism>
<evidence type="ECO:0000256" key="5">
    <source>
        <dbReference type="SAM" id="MobiDB-lite"/>
    </source>
</evidence>
<dbReference type="AlphaFoldDB" id="A0A6A1WFV5"/>
<feature type="compositionally biased region" description="Low complexity" evidence="5">
    <location>
        <begin position="382"/>
        <end position="403"/>
    </location>
</feature>
<keyword evidence="2 3" id="KW-0040">ANK repeat</keyword>
<dbReference type="PROSITE" id="PS50088">
    <property type="entry name" value="ANK_REPEAT"/>
    <property type="match status" value="2"/>
</dbReference>
<dbReference type="PROSITE" id="PS50297">
    <property type="entry name" value="ANK_REP_REGION"/>
    <property type="match status" value="2"/>
</dbReference>
<dbReference type="InterPro" id="IPR001841">
    <property type="entry name" value="Znf_RING"/>
</dbReference>
<feature type="region of interest" description="Disordered" evidence="5">
    <location>
        <begin position="300"/>
        <end position="409"/>
    </location>
</feature>
<feature type="compositionally biased region" description="Polar residues" evidence="5">
    <location>
        <begin position="311"/>
        <end position="331"/>
    </location>
</feature>
<dbReference type="EMBL" id="RXIC02000020">
    <property type="protein sequence ID" value="KAB1223753.1"/>
    <property type="molecule type" value="Genomic_DNA"/>
</dbReference>
<dbReference type="OrthoDB" id="1711136at2759"/>
<evidence type="ECO:0000313" key="8">
    <source>
        <dbReference type="Proteomes" id="UP000516437"/>
    </source>
</evidence>
<evidence type="ECO:0000313" key="7">
    <source>
        <dbReference type="EMBL" id="KAB1223753.1"/>
    </source>
</evidence>
<dbReference type="Pfam" id="PF00023">
    <property type="entry name" value="Ank"/>
    <property type="match status" value="1"/>
</dbReference>
<keyword evidence="1" id="KW-0677">Repeat</keyword>
<comment type="caution">
    <text evidence="7">The sequence shown here is derived from an EMBL/GenBank/DDBJ whole genome shotgun (WGS) entry which is preliminary data.</text>
</comment>
<dbReference type="SUPFAM" id="SSF48403">
    <property type="entry name" value="Ankyrin repeat"/>
    <property type="match status" value="1"/>
</dbReference>
<dbReference type="InterPro" id="IPR050889">
    <property type="entry name" value="Dendritic_Spine_Reg/Scaffold"/>
</dbReference>
<evidence type="ECO:0000256" key="3">
    <source>
        <dbReference type="PROSITE-ProRule" id="PRU00023"/>
    </source>
</evidence>
<dbReference type="InterPro" id="IPR013083">
    <property type="entry name" value="Znf_RING/FYVE/PHD"/>
</dbReference>
<keyword evidence="4" id="KW-0862">Zinc</keyword>
<evidence type="ECO:0000256" key="2">
    <source>
        <dbReference type="ARBA" id="ARBA00023043"/>
    </source>
</evidence>
<evidence type="ECO:0000259" key="6">
    <source>
        <dbReference type="PROSITE" id="PS50089"/>
    </source>
</evidence>
<dbReference type="InterPro" id="IPR002110">
    <property type="entry name" value="Ankyrin_rpt"/>
</dbReference>
<feature type="repeat" description="ANK" evidence="3">
    <location>
        <begin position="82"/>
        <end position="114"/>
    </location>
</feature>
<keyword evidence="8" id="KW-1185">Reference proteome</keyword>
<feature type="repeat" description="ANK" evidence="3">
    <location>
        <begin position="46"/>
        <end position="79"/>
    </location>
</feature>
<dbReference type="PANTHER" id="PTHR24166">
    <property type="entry name" value="ROLLING PEBBLES, ISOFORM B"/>
    <property type="match status" value="1"/>
</dbReference>
<feature type="compositionally biased region" description="Polar residues" evidence="5">
    <location>
        <begin position="369"/>
        <end position="381"/>
    </location>
</feature>
<dbReference type="Proteomes" id="UP000516437">
    <property type="component" value="Chromosome 2"/>
</dbReference>
<accession>A0A6A1WFV5</accession>
<dbReference type="CDD" id="cd23129">
    <property type="entry name" value="RING-HC_XBAT35-like"/>
    <property type="match status" value="1"/>
</dbReference>
<protein>
    <submittedName>
        <fullName evidence="7">Putative E3 ubiquitin-protein ligase XBOS34</fullName>
    </submittedName>
</protein>
<keyword evidence="4" id="KW-0479">Metal-binding</keyword>
<dbReference type="SUPFAM" id="SSF57850">
    <property type="entry name" value="RING/U-box"/>
    <property type="match status" value="1"/>
</dbReference>
<dbReference type="GO" id="GO:0008270">
    <property type="term" value="F:zinc ion binding"/>
    <property type="evidence" value="ECO:0007669"/>
    <property type="project" value="UniProtKB-KW"/>
</dbReference>
<sequence>MGQSLDSMNRQRPRAELLYELVSTGNIDAIKALCREGASLEWIDREGRTPLILACMNPELVDVAKTLIELGANINAYRPGSHAGTPLHHAAKRGLEQSVKLLLSLGANPLVRNDDCHTPVDVARAKGHANIVRAIENHVCYFSGWLREFYGPSFLEALAPQLLSRKIWVVVMPFNASNSTMPLKMELIIYPTLQDAQPRSVIALWKAKFEEPKFQQTDPALTIFDQSTIKFGTRCKLASSVEGDKQQLQRLYNACIGIPEVMPSPVLQDTQISTLEATPQTAAEAVELAMAINASIQSAAMDRPPLPPDAHQSSETPNTNGWGDSDGNASHNGWGPAVVPPNLNASSSGGMHEPSKESYNGWDSPDSMPLSNTTRHGGTSDNVSPVVPTNNVNSTFVSSESIPSAPPIPEGFLDEGPIHYPSIDFSPVDWSAPAREDRASLTNDLKDEDSSSSCVICWEAPIEGACIPCGHMVGCMSCLNEIKAKKGDCPVCRAKINQVVKLYAV</sequence>
<dbReference type="PROSITE" id="PS50089">
    <property type="entry name" value="ZF_RING_2"/>
    <property type="match status" value="1"/>
</dbReference>
<keyword evidence="4" id="KW-0863">Zinc-finger</keyword>
<dbReference type="Gene3D" id="1.25.40.20">
    <property type="entry name" value="Ankyrin repeat-containing domain"/>
    <property type="match status" value="1"/>
</dbReference>
<dbReference type="Gene3D" id="3.30.40.10">
    <property type="entry name" value="Zinc/RING finger domain, C3HC4 (zinc finger)"/>
    <property type="match status" value="1"/>
</dbReference>
<dbReference type="InterPro" id="IPR036770">
    <property type="entry name" value="Ankyrin_rpt-contain_sf"/>
</dbReference>
<dbReference type="PANTHER" id="PTHR24166:SF50">
    <property type="entry name" value="E3 UBIQUITIN-PROTEIN LIGASE XBOS34-RELATED"/>
    <property type="match status" value="1"/>
</dbReference>
<reference evidence="7 8" key="1">
    <citation type="journal article" date="2019" name="Plant Biotechnol. J.">
        <title>The red bayberry genome and genetic basis of sex determination.</title>
        <authorList>
            <person name="Jia H.M."/>
            <person name="Jia H.J."/>
            <person name="Cai Q.L."/>
            <person name="Wang Y."/>
            <person name="Zhao H.B."/>
            <person name="Yang W.F."/>
            <person name="Wang G.Y."/>
            <person name="Li Y.H."/>
            <person name="Zhan D.L."/>
            <person name="Shen Y.T."/>
            <person name="Niu Q.F."/>
            <person name="Chang L."/>
            <person name="Qiu J."/>
            <person name="Zhao L."/>
            <person name="Xie H.B."/>
            <person name="Fu W.Y."/>
            <person name="Jin J."/>
            <person name="Li X.W."/>
            <person name="Jiao Y."/>
            <person name="Zhou C.C."/>
            <person name="Tu T."/>
            <person name="Chai C.Y."/>
            <person name="Gao J.L."/>
            <person name="Fan L.J."/>
            <person name="van de Weg E."/>
            <person name="Wang J.Y."/>
            <person name="Gao Z.S."/>
        </authorList>
    </citation>
    <scope>NUCLEOTIDE SEQUENCE [LARGE SCALE GENOMIC DNA]</scope>
    <source>
        <tissue evidence="7">Leaves</tissue>
    </source>
</reference>
<gene>
    <name evidence="7" type="ORF">CJ030_MR2G016662</name>
</gene>
<evidence type="ECO:0000256" key="1">
    <source>
        <dbReference type="ARBA" id="ARBA00022737"/>
    </source>
</evidence>
<evidence type="ECO:0000256" key="4">
    <source>
        <dbReference type="PROSITE-ProRule" id="PRU00175"/>
    </source>
</evidence>
<dbReference type="SMART" id="SM00248">
    <property type="entry name" value="ANK"/>
    <property type="match status" value="4"/>
</dbReference>
<proteinExistence type="predicted"/>
<feature type="domain" description="RING-type" evidence="6">
    <location>
        <begin position="454"/>
        <end position="493"/>
    </location>
</feature>
<dbReference type="Pfam" id="PF12796">
    <property type="entry name" value="Ank_2"/>
    <property type="match status" value="1"/>
</dbReference>
<name>A0A6A1WFV5_9ROSI</name>